<dbReference type="Pfam" id="PF09587">
    <property type="entry name" value="PGA_cap"/>
    <property type="match status" value="1"/>
</dbReference>
<dbReference type="InterPro" id="IPR029052">
    <property type="entry name" value="Metallo-depent_PP-like"/>
</dbReference>
<dbReference type="PANTHER" id="PTHR33393:SF11">
    <property type="entry name" value="POLYGLUTAMINE SYNTHESIS ACCESSORY PROTEIN RV0574C-RELATED"/>
    <property type="match status" value="1"/>
</dbReference>
<evidence type="ECO:0000259" key="2">
    <source>
        <dbReference type="SMART" id="SM00854"/>
    </source>
</evidence>
<feature type="domain" description="Capsule synthesis protein CapA" evidence="2">
    <location>
        <begin position="20"/>
        <end position="254"/>
    </location>
</feature>
<comment type="similarity">
    <text evidence="1">Belongs to the CapA family.</text>
</comment>
<accession>A0A831R5P0</accession>
<proteinExistence type="inferred from homology"/>
<reference evidence="3" key="1">
    <citation type="journal article" date="2020" name="mSystems">
        <title>Genome- and Community-Level Interaction Insights into Carbon Utilization and Element Cycling Functions of Hydrothermarchaeota in Hydrothermal Sediment.</title>
        <authorList>
            <person name="Zhou Z."/>
            <person name="Liu Y."/>
            <person name="Xu W."/>
            <person name="Pan J."/>
            <person name="Luo Z.H."/>
            <person name="Li M."/>
        </authorList>
    </citation>
    <scope>NUCLEOTIDE SEQUENCE [LARGE SCALE GENOMIC DNA]</scope>
    <source>
        <strain evidence="3">HyVt-357</strain>
    </source>
</reference>
<dbReference type="AlphaFoldDB" id="A0A831R5P0"/>
<evidence type="ECO:0000256" key="1">
    <source>
        <dbReference type="ARBA" id="ARBA00005662"/>
    </source>
</evidence>
<evidence type="ECO:0000313" key="3">
    <source>
        <dbReference type="EMBL" id="HEA52674.1"/>
    </source>
</evidence>
<gene>
    <name evidence="3" type="ORF">ENI00_10185</name>
</gene>
<comment type="caution">
    <text evidence="3">The sequence shown here is derived from an EMBL/GenBank/DDBJ whole genome shotgun (WGS) entry which is preliminary data.</text>
</comment>
<dbReference type="Proteomes" id="UP000885748">
    <property type="component" value="Unassembled WGS sequence"/>
</dbReference>
<organism evidence="3">
    <name type="scientific">Marinobacter antarcticus</name>
    <dbReference type="NCBI Taxonomy" id="564117"/>
    <lineage>
        <taxon>Bacteria</taxon>
        <taxon>Pseudomonadati</taxon>
        <taxon>Pseudomonadota</taxon>
        <taxon>Gammaproteobacteria</taxon>
        <taxon>Pseudomonadales</taxon>
        <taxon>Marinobacteraceae</taxon>
        <taxon>Marinobacter</taxon>
    </lineage>
</organism>
<dbReference type="InterPro" id="IPR019079">
    <property type="entry name" value="Capsule_synth_CapA"/>
</dbReference>
<dbReference type="SMART" id="SM00854">
    <property type="entry name" value="PGA_cap"/>
    <property type="match status" value="1"/>
</dbReference>
<dbReference type="SUPFAM" id="SSF56300">
    <property type="entry name" value="Metallo-dependent phosphatases"/>
    <property type="match status" value="1"/>
</dbReference>
<protein>
    <submittedName>
        <fullName evidence="3">CapA family protein</fullName>
    </submittedName>
</protein>
<dbReference type="InterPro" id="IPR052169">
    <property type="entry name" value="CW_Biosynth-Accessory"/>
</dbReference>
<dbReference type="EMBL" id="DRGY01000077">
    <property type="protein sequence ID" value="HEA52674.1"/>
    <property type="molecule type" value="Genomic_DNA"/>
</dbReference>
<name>A0A831R5P0_9GAMM</name>
<sequence length="354" mass="39729">MLVIDLRSSLNLKKSRCCVRLLFVGDINLGEYYLTFGHGPRTTLETVDIFEDLRDIFKGADVIAGNLEASLTNNKLDINNPERVVLRGDPKKAEYLRSSGFNVLQVANNHTVQHGREGFDETVEALRQSKILPVGLAGQEMEVINVGGETVGFYAASDVPDNTNKKQLSYQKLDSHLIERIKKSVAKVDYLFVMFHWGLEESTVPMDYQLALIDELVEAGVTGIIGSHPHLFYEVWKQGNSIVAPSLGNFVFDLCWDHRLLKTGILDIVIDGNGLQAKVWPVEITQDGAVPRSVGVVQNVDDSLKLYDLGPSMEKQAIRKINYFIRNFFRGQVKLKAKFILHKAINNLSVMIKR</sequence>
<dbReference type="Gene3D" id="3.60.21.10">
    <property type="match status" value="1"/>
</dbReference>
<dbReference type="PANTHER" id="PTHR33393">
    <property type="entry name" value="POLYGLUTAMINE SYNTHESIS ACCESSORY PROTEIN RV0574C-RELATED"/>
    <property type="match status" value="1"/>
</dbReference>